<organism evidence="16 17">
    <name type="scientific">Devosia sediminis</name>
    <dbReference type="NCBI Taxonomy" id="2798801"/>
    <lineage>
        <taxon>Bacteria</taxon>
        <taxon>Pseudomonadati</taxon>
        <taxon>Pseudomonadota</taxon>
        <taxon>Alphaproteobacteria</taxon>
        <taxon>Hyphomicrobiales</taxon>
        <taxon>Devosiaceae</taxon>
        <taxon>Devosia</taxon>
    </lineage>
</organism>
<keyword evidence="4" id="KW-1003">Cell membrane</keyword>
<comment type="catalytic activity">
    <reaction evidence="1">
        <text>ATP + protein L-histidine = ADP + protein N-phospho-L-histidine.</text>
        <dbReference type="EC" id="2.7.13.3"/>
    </reaction>
</comment>
<evidence type="ECO:0000259" key="15">
    <source>
        <dbReference type="PROSITE" id="PS50109"/>
    </source>
</evidence>
<dbReference type="Gene3D" id="6.10.250.3020">
    <property type="match status" value="1"/>
</dbReference>
<dbReference type="SUPFAM" id="SSF103190">
    <property type="entry name" value="Sensory domain-like"/>
    <property type="match status" value="1"/>
</dbReference>
<keyword evidence="7 14" id="KW-0812">Transmembrane</keyword>
<evidence type="ECO:0000256" key="3">
    <source>
        <dbReference type="ARBA" id="ARBA00012438"/>
    </source>
</evidence>
<gene>
    <name evidence="16" type="ORF">JEQ47_00510</name>
</gene>
<dbReference type="PANTHER" id="PTHR43065">
    <property type="entry name" value="SENSOR HISTIDINE KINASE"/>
    <property type="match status" value="1"/>
</dbReference>
<dbReference type="AlphaFoldDB" id="A0A934MPC7"/>
<feature type="compositionally biased region" description="Low complexity" evidence="13">
    <location>
        <begin position="616"/>
        <end position="625"/>
    </location>
</feature>
<evidence type="ECO:0000256" key="7">
    <source>
        <dbReference type="ARBA" id="ARBA00022692"/>
    </source>
</evidence>
<name>A0A934MPC7_9HYPH</name>
<keyword evidence="9 16" id="KW-0418">Kinase</keyword>
<evidence type="ECO:0000256" key="13">
    <source>
        <dbReference type="SAM" id="MobiDB-lite"/>
    </source>
</evidence>
<evidence type="ECO:0000256" key="5">
    <source>
        <dbReference type="ARBA" id="ARBA00022553"/>
    </source>
</evidence>
<dbReference type="EC" id="2.7.13.3" evidence="3"/>
<accession>A0A934MPC7</accession>
<feature type="transmembrane region" description="Helical" evidence="14">
    <location>
        <begin position="302"/>
        <end position="327"/>
    </location>
</feature>
<dbReference type="InterPro" id="IPR029151">
    <property type="entry name" value="Sensor-like_sf"/>
</dbReference>
<dbReference type="GO" id="GO:0005886">
    <property type="term" value="C:plasma membrane"/>
    <property type="evidence" value="ECO:0007669"/>
    <property type="project" value="UniProtKB-SubCell"/>
</dbReference>
<dbReference type="SMART" id="SM00387">
    <property type="entry name" value="HATPase_c"/>
    <property type="match status" value="1"/>
</dbReference>
<dbReference type="Proteomes" id="UP000602124">
    <property type="component" value="Unassembled WGS sequence"/>
</dbReference>
<keyword evidence="10" id="KW-0067">ATP-binding</keyword>
<dbReference type="GO" id="GO:0005524">
    <property type="term" value="F:ATP binding"/>
    <property type="evidence" value="ECO:0007669"/>
    <property type="project" value="UniProtKB-KW"/>
</dbReference>
<evidence type="ECO:0000313" key="16">
    <source>
        <dbReference type="EMBL" id="MBJ3783184.1"/>
    </source>
</evidence>
<dbReference type="Gene3D" id="3.30.565.10">
    <property type="entry name" value="Histidine kinase-like ATPase, C-terminal domain"/>
    <property type="match status" value="1"/>
</dbReference>
<evidence type="ECO:0000256" key="11">
    <source>
        <dbReference type="ARBA" id="ARBA00022989"/>
    </source>
</evidence>
<feature type="region of interest" description="Disordered" evidence="13">
    <location>
        <begin position="616"/>
        <end position="657"/>
    </location>
</feature>
<comment type="caution">
    <text evidence="16">The sequence shown here is derived from an EMBL/GenBank/DDBJ whole genome shotgun (WGS) entry which is preliminary data.</text>
</comment>
<dbReference type="Gene3D" id="3.30.450.20">
    <property type="entry name" value="PAS domain"/>
    <property type="match status" value="2"/>
</dbReference>
<dbReference type="InterPro" id="IPR003661">
    <property type="entry name" value="HisK_dim/P_dom"/>
</dbReference>
<evidence type="ECO:0000256" key="2">
    <source>
        <dbReference type="ARBA" id="ARBA00004651"/>
    </source>
</evidence>
<dbReference type="EMBL" id="JAEKMH010000001">
    <property type="protein sequence ID" value="MBJ3783184.1"/>
    <property type="molecule type" value="Genomic_DNA"/>
</dbReference>
<evidence type="ECO:0000256" key="8">
    <source>
        <dbReference type="ARBA" id="ARBA00022741"/>
    </source>
</evidence>
<dbReference type="InterPro" id="IPR005467">
    <property type="entry name" value="His_kinase_dom"/>
</dbReference>
<comment type="subcellular location">
    <subcellularLocation>
        <location evidence="2">Cell membrane</location>
        <topology evidence="2">Multi-pass membrane protein</topology>
    </subcellularLocation>
</comment>
<evidence type="ECO:0000256" key="14">
    <source>
        <dbReference type="SAM" id="Phobius"/>
    </source>
</evidence>
<keyword evidence="8" id="KW-0547">Nucleotide-binding</keyword>
<keyword evidence="11 14" id="KW-1133">Transmembrane helix</keyword>
<dbReference type="InterPro" id="IPR003594">
    <property type="entry name" value="HATPase_dom"/>
</dbReference>
<evidence type="ECO:0000256" key="9">
    <source>
        <dbReference type="ARBA" id="ARBA00022777"/>
    </source>
</evidence>
<proteinExistence type="predicted"/>
<dbReference type="PIRSF" id="PIRSF036431">
    <property type="entry name" value="STHK_DctB"/>
    <property type="match status" value="1"/>
</dbReference>
<dbReference type="PANTHER" id="PTHR43065:SF46">
    <property type="entry name" value="C4-DICARBOXYLATE TRANSPORT SENSOR PROTEIN DCTB"/>
    <property type="match status" value="1"/>
</dbReference>
<dbReference type="Pfam" id="PF02518">
    <property type="entry name" value="HATPase_c"/>
    <property type="match status" value="1"/>
</dbReference>
<evidence type="ECO:0000256" key="10">
    <source>
        <dbReference type="ARBA" id="ARBA00022840"/>
    </source>
</evidence>
<evidence type="ECO:0000256" key="1">
    <source>
        <dbReference type="ARBA" id="ARBA00000085"/>
    </source>
</evidence>
<dbReference type="Gene3D" id="1.10.287.130">
    <property type="match status" value="1"/>
</dbReference>
<dbReference type="InterPro" id="IPR017055">
    <property type="entry name" value="Sig_transdc_His_kinase_DctB"/>
</dbReference>
<evidence type="ECO:0000313" key="17">
    <source>
        <dbReference type="Proteomes" id="UP000602124"/>
    </source>
</evidence>
<keyword evidence="12" id="KW-0902">Two-component regulatory system</keyword>
<evidence type="ECO:0000256" key="4">
    <source>
        <dbReference type="ARBA" id="ARBA00022475"/>
    </source>
</evidence>
<dbReference type="CDD" id="cd00082">
    <property type="entry name" value="HisKA"/>
    <property type="match status" value="1"/>
</dbReference>
<keyword evidence="5" id="KW-0597">Phosphoprotein</keyword>
<keyword evidence="17" id="KW-1185">Reference proteome</keyword>
<protein>
    <recommendedName>
        <fullName evidence="3">histidine kinase</fullName>
        <ecNumber evidence="3">2.7.13.3</ecNumber>
    </recommendedName>
</protein>
<dbReference type="GO" id="GO:0000155">
    <property type="term" value="F:phosphorelay sensor kinase activity"/>
    <property type="evidence" value="ECO:0007669"/>
    <property type="project" value="InterPro"/>
</dbReference>
<dbReference type="InterPro" id="IPR036890">
    <property type="entry name" value="HATPase_C_sf"/>
</dbReference>
<reference evidence="16" key="1">
    <citation type="submission" date="2020-12" db="EMBL/GenBank/DDBJ databases">
        <title>Devosia sp. MSA67 isolated from Mo River.</title>
        <authorList>
            <person name="Ma F."/>
            <person name="Zi Z."/>
        </authorList>
    </citation>
    <scope>NUCLEOTIDE SEQUENCE</scope>
    <source>
        <strain evidence="16">MSA67</strain>
    </source>
</reference>
<feature type="domain" description="Histidine kinase" evidence="15">
    <location>
        <begin position="398"/>
        <end position="611"/>
    </location>
</feature>
<sequence length="657" mass="70593">MAKRPTNWRALFAPRHLVGAAVAAVLVLVVFWVAFELTLSAAVREVETQAQRRLALFDRTLEAIIERYHYLPVAISQAPETRAALEQPANAAAVEAANGFLSQLNETAGASEIFLMEDTGSVVAASNWWTLTSLVGTNYSFRPYFADAMARGRAEYYAFGISTSVPGLFLSQRVEGPDGPLGVAVTKINLGEIEAAWWRSGELIGIVDLNEVVILSTRPDWRYRPLQTIPRSQFAAIASQQRYGENGVDNFGIITDRWFSRGAEFALLAGADPETTGYFVLNELRLPKHGWRLVSFSPLAPLYGGALTMATAAALACAALLLIIVLFEQRRRLVAQRLADHDQLELRVAERTEDLHAMNEQLRAEIADRIRAEKAEADAQQGLVQAAKLATLGQTLAGVAHEVSQPVAALATHMASARLIEQRRGGTEMGPILSAMDKVVERLAALTGHLKTFSRKQTRVAMEADVGTVISNALDLTDHRLRQVGVDVEYRRPHPPIQVAANPVHCEQVLINLIANAADAMQDTPMRVLSIGVTSEGGTVSISIADTGTGIAETDMATLFDPFFTTKPSGKGLGLGLAISYGLVRDSDGTITVRSREGQGSTFVVSLPLVGTAGAAAPSLPSPLRRGTEGGGPSVSHKTTPTPALPSRGRGRKASNS</sequence>
<dbReference type="RefSeq" id="WP_198874434.1">
    <property type="nucleotide sequence ID" value="NZ_JAEKMH010000001.1"/>
</dbReference>
<keyword evidence="6" id="KW-0808">Transferase</keyword>
<evidence type="ECO:0000256" key="12">
    <source>
        <dbReference type="ARBA" id="ARBA00023012"/>
    </source>
</evidence>
<evidence type="ECO:0000256" key="6">
    <source>
        <dbReference type="ARBA" id="ARBA00022679"/>
    </source>
</evidence>
<dbReference type="PROSITE" id="PS50109">
    <property type="entry name" value="HIS_KIN"/>
    <property type="match status" value="1"/>
</dbReference>
<dbReference type="InterPro" id="IPR004358">
    <property type="entry name" value="Sig_transdc_His_kin-like_C"/>
</dbReference>
<dbReference type="SUPFAM" id="SSF55874">
    <property type="entry name" value="ATPase domain of HSP90 chaperone/DNA topoisomerase II/histidine kinase"/>
    <property type="match status" value="1"/>
</dbReference>
<keyword evidence="14" id="KW-0472">Membrane</keyword>
<dbReference type="PRINTS" id="PR00344">
    <property type="entry name" value="BCTRLSENSOR"/>
</dbReference>